<name>A0A811PTC2_9POAL</name>
<reference evidence="1" key="1">
    <citation type="submission" date="2020-10" db="EMBL/GenBank/DDBJ databases">
        <authorList>
            <person name="Han B."/>
            <person name="Lu T."/>
            <person name="Zhao Q."/>
            <person name="Huang X."/>
            <person name="Zhao Y."/>
        </authorList>
    </citation>
    <scope>NUCLEOTIDE SEQUENCE</scope>
</reference>
<comment type="caution">
    <text evidence="1">The sequence shown here is derived from an EMBL/GenBank/DDBJ whole genome shotgun (WGS) entry which is preliminary data.</text>
</comment>
<gene>
    <name evidence="1" type="ORF">NCGR_LOCUS31398</name>
</gene>
<protein>
    <submittedName>
        <fullName evidence="1">Uncharacterized protein</fullName>
    </submittedName>
</protein>
<dbReference type="OrthoDB" id="693121at2759"/>
<dbReference type="Proteomes" id="UP000604825">
    <property type="component" value="Unassembled WGS sequence"/>
</dbReference>
<organism evidence="1 2">
    <name type="scientific">Miscanthus lutarioriparius</name>
    <dbReference type="NCBI Taxonomy" id="422564"/>
    <lineage>
        <taxon>Eukaryota</taxon>
        <taxon>Viridiplantae</taxon>
        <taxon>Streptophyta</taxon>
        <taxon>Embryophyta</taxon>
        <taxon>Tracheophyta</taxon>
        <taxon>Spermatophyta</taxon>
        <taxon>Magnoliopsida</taxon>
        <taxon>Liliopsida</taxon>
        <taxon>Poales</taxon>
        <taxon>Poaceae</taxon>
        <taxon>PACMAD clade</taxon>
        <taxon>Panicoideae</taxon>
        <taxon>Andropogonodae</taxon>
        <taxon>Andropogoneae</taxon>
        <taxon>Saccharinae</taxon>
        <taxon>Miscanthus</taxon>
    </lineage>
</organism>
<proteinExistence type="predicted"/>
<sequence length="148" mass="15999">MAPSRRRNNSSLFESSTIITANMIMASSSYLLSRIAPRRATASPTTKMVATTMAPTWPSATSTTRSVEPMAGCKTVLMKPVDGQDGKVDQQAEMFIRSFRERTLSETARLEAATAGARPLPETPVTSTAYGQELRADAHVRGAGYPKM</sequence>
<evidence type="ECO:0000313" key="1">
    <source>
        <dbReference type="EMBL" id="CAD6247180.1"/>
    </source>
</evidence>
<dbReference type="AlphaFoldDB" id="A0A811PTC2"/>
<accession>A0A811PTC2</accession>
<dbReference type="EMBL" id="CAJGYO010000007">
    <property type="protein sequence ID" value="CAD6247180.1"/>
    <property type="molecule type" value="Genomic_DNA"/>
</dbReference>
<keyword evidence="2" id="KW-1185">Reference proteome</keyword>
<evidence type="ECO:0000313" key="2">
    <source>
        <dbReference type="Proteomes" id="UP000604825"/>
    </source>
</evidence>